<dbReference type="Pfam" id="PF00873">
    <property type="entry name" value="ACR_tran"/>
    <property type="match status" value="1"/>
</dbReference>
<feature type="transmembrane region" description="Helical" evidence="1">
    <location>
        <begin position="437"/>
        <end position="458"/>
    </location>
</feature>
<dbReference type="PANTHER" id="PTHR32063:SF0">
    <property type="entry name" value="SWARMING MOTILITY PROTEIN SWRC"/>
    <property type="match status" value="1"/>
</dbReference>
<dbReference type="PRINTS" id="PR00702">
    <property type="entry name" value="ACRIFLAVINRP"/>
</dbReference>
<dbReference type="GO" id="GO:0005886">
    <property type="term" value="C:plasma membrane"/>
    <property type="evidence" value="ECO:0007669"/>
    <property type="project" value="TreeGrafter"/>
</dbReference>
<gene>
    <name evidence="2" type="ORF">B9G79_13595</name>
</gene>
<keyword evidence="1" id="KW-0472">Membrane</keyword>
<dbReference type="Gene3D" id="1.20.1640.10">
    <property type="entry name" value="Multidrug efflux transporter AcrB transmembrane domain"/>
    <property type="match status" value="2"/>
</dbReference>
<keyword evidence="1" id="KW-0812">Transmembrane</keyword>
<dbReference type="Gene3D" id="3.30.2090.10">
    <property type="entry name" value="Multidrug efflux transporter AcrB TolC docking domain, DN and DC subdomains"/>
    <property type="match status" value="2"/>
</dbReference>
<organism evidence="2 3">
    <name type="scientific">Bdellovibrio bacteriovorus</name>
    <dbReference type="NCBI Taxonomy" id="959"/>
    <lineage>
        <taxon>Bacteria</taxon>
        <taxon>Pseudomonadati</taxon>
        <taxon>Bdellovibrionota</taxon>
        <taxon>Bdellovibrionia</taxon>
        <taxon>Bdellovibrionales</taxon>
        <taxon>Pseudobdellovibrionaceae</taxon>
        <taxon>Bdellovibrio</taxon>
    </lineage>
</organism>
<keyword evidence="1" id="KW-1133">Transmembrane helix</keyword>
<dbReference type="GO" id="GO:0042910">
    <property type="term" value="F:xenobiotic transmembrane transporter activity"/>
    <property type="evidence" value="ECO:0007669"/>
    <property type="project" value="TreeGrafter"/>
</dbReference>
<dbReference type="PANTHER" id="PTHR32063">
    <property type="match status" value="1"/>
</dbReference>
<dbReference type="InterPro" id="IPR027463">
    <property type="entry name" value="AcrB_DN_DC_subdom"/>
</dbReference>
<feature type="transmembrane region" description="Helical" evidence="1">
    <location>
        <begin position="996"/>
        <end position="1023"/>
    </location>
</feature>
<dbReference type="EMBL" id="CP020946">
    <property type="protein sequence ID" value="ASD64529.1"/>
    <property type="molecule type" value="Genomic_DNA"/>
</dbReference>
<dbReference type="Gene3D" id="3.30.70.1430">
    <property type="entry name" value="Multidrug efflux transporter AcrB pore domain"/>
    <property type="match status" value="2"/>
</dbReference>
<feature type="transmembrane region" description="Helical" evidence="1">
    <location>
        <begin position="12"/>
        <end position="29"/>
    </location>
</feature>
<evidence type="ECO:0000256" key="1">
    <source>
        <dbReference type="SAM" id="Phobius"/>
    </source>
</evidence>
<reference evidence="2 3" key="1">
    <citation type="submission" date="2017-04" db="EMBL/GenBank/DDBJ databases">
        <title>Whole genome sequence of Bdellovibrio bacteriovorus strain SSB218315.</title>
        <authorList>
            <person name="Oyedara O."/>
            <person name="Rodriguez-Perez M.A."/>
        </authorList>
    </citation>
    <scope>NUCLEOTIDE SEQUENCE [LARGE SCALE GENOMIC DNA]</scope>
    <source>
        <strain evidence="2 3">SSB218315</strain>
    </source>
</reference>
<feature type="transmembrane region" description="Helical" evidence="1">
    <location>
        <begin position="365"/>
        <end position="386"/>
    </location>
</feature>
<evidence type="ECO:0000313" key="2">
    <source>
        <dbReference type="EMBL" id="ASD64529.1"/>
    </source>
</evidence>
<feature type="transmembrane region" description="Helical" evidence="1">
    <location>
        <begin position="867"/>
        <end position="886"/>
    </location>
</feature>
<protein>
    <submittedName>
        <fullName evidence="2">Acriflavin resistance protein</fullName>
    </submittedName>
</protein>
<dbReference type="AlphaFoldDB" id="A0A1Z3NAQ4"/>
<sequence>MRLSDISIKNPVFAWMLMFGLMIFGLISFSRMGVSQMPDVDFPTVTVSVNLDGAAPEVMETQVVDPIESSLMTVEGIESIKSSSKTGSASITVEFDLDRNIDLAVQDVQAKISGIQRMLPDDVDPPSISKTNPDDQPILWLALTYDKEDPEFLMRYARDYLKDRFTTVEGVGDIFLGGYTDPVMRVHVRPKDLLRYNISVNDVVDAIRNEHSELPGGYIQTDKKTFNVRTMGEAKTEEEFRNIVISRRAGVTVADPTNMVKIRQVADASMGLDKIERMSRFNGKTALGLGIRKQRGTNAVSVARAVKEQITVIQKTLPPGMNLQVNFDSTKFIEQSVGELNHHLILAVIFTSLVCWMFLGSWSATFNVLLSIPTSLLGAFIGLYFLGYTLNTFTLLGLTLAIGIVVDDAIMVLENIFRYNENGRGRIESAILGAREISFAAMAATAAVIAIFLPVAFMKGIIGKFFMQFGVTISIAVFLSLVESLTITPMRCAGFVHHGERKTKLGKGFEALMENTRIGYDRWLRVSLQHPWKVLIGSLVFVAVSFISIKFLNKEMSPAQDQSIFMARLIMPVGTSLQYTDQQTKKAEAWLLSRPEIKQVYAALGGFGGGVSDSNVTMMFITMKEKNERGKDPETGKVLSQQEFMQVARKNLSKIEDMRPVLMDLSQQGFSGGRGYPIEFTILGSDWDKLAKYTEDMMKAMNDSGLMVDVDSNYLLGMPEIQVQPDRLAAAQHGVSIASIGSTVSALIGGVKAGEYPQGGHRYDIKLKLVDQGDPMGEIKTLFVGNSRGNLIPLPRVTKEVQTSSLQSISRSNRQRAITVTANMKPGVSQQAAMAYIEDVAKKMLEPGYMIDQGGSSKTFKESFQSLIFALVMGLVIAYMVLASQFNSFIDPVTILMALPFSFSGAFFALLITGQSLNMFSMIGLLLLMGIVKKNSILLIEFTNTVRDRGTSKALDALIEACPTRLRPILMTSVATVAAAVPSATARGAGSETMRPMAICLIGGVVVSTALTLFVVPAVYLLMDKFKKRDEVREKTKQAFAAVGEEGLEA</sequence>
<dbReference type="SUPFAM" id="SSF82693">
    <property type="entry name" value="Multidrug efflux transporter AcrB pore domain, PN1, PN2, PC1 and PC2 subdomains"/>
    <property type="match status" value="3"/>
</dbReference>
<proteinExistence type="predicted"/>
<evidence type="ECO:0000313" key="3">
    <source>
        <dbReference type="Proteomes" id="UP000197003"/>
    </source>
</evidence>
<dbReference type="RefSeq" id="WP_088565994.1">
    <property type="nucleotide sequence ID" value="NZ_CP020946.1"/>
</dbReference>
<dbReference type="Gene3D" id="3.30.70.1320">
    <property type="entry name" value="Multidrug efflux transporter AcrB pore domain like"/>
    <property type="match status" value="1"/>
</dbReference>
<dbReference type="Gene3D" id="3.30.70.1440">
    <property type="entry name" value="Multidrug efflux transporter AcrB pore domain"/>
    <property type="match status" value="1"/>
</dbReference>
<feature type="transmembrane region" description="Helical" evidence="1">
    <location>
        <begin position="340"/>
        <end position="359"/>
    </location>
</feature>
<feature type="transmembrane region" description="Helical" evidence="1">
    <location>
        <begin position="465"/>
        <end position="482"/>
    </location>
</feature>
<dbReference type="Proteomes" id="UP000197003">
    <property type="component" value="Chromosome"/>
</dbReference>
<feature type="transmembrane region" description="Helical" evidence="1">
    <location>
        <begin position="393"/>
        <end position="417"/>
    </location>
</feature>
<feature type="transmembrane region" description="Helical" evidence="1">
    <location>
        <begin position="969"/>
        <end position="990"/>
    </location>
</feature>
<name>A0A1Z3NAQ4_BDEBC</name>
<dbReference type="SUPFAM" id="SSF82714">
    <property type="entry name" value="Multidrug efflux transporter AcrB TolC docking domain, DN and DC subdomains"/>
    <property type="match status" value="2"/>
</dbReference>
<dbReference type="InterPro" id="IPR001036">
    <property type="entry name" value="Acrflvin-R"/>
</dbReference>
<accession>A0A1Z3NAQ4</accession>
<dbReference type="SUPFAM" id="SSF82866">
    <property type="entry name" value="Multidrug efflux transporter AcrB transmembrane domain"/>
    <property type="match status" value="2"/>
</dbReference>
<feature type="transmembrane region" description="Helical" evidence="1">
    <location>
        <begin position="906"/>
        <end position="932"/>
    </location>
</feature>
<dbReference type="OrthoDB" id="5287074at2"/>